<protein>
    <submittedName>
        <fullName evidence="2">Low temperature requirement protein A</fullName>
    </submittedName>
</protein>
<evidence type="ECO:0000313" key="2">
    <source>
        <dbReference type="EMBL" id="RQX11866.1"/>
    </source>
</evidence>
<keyword evidence="1" id="KW-1133">Transmembrane helix</keyword>
<dbReference type="PANTHER" id="PTHR36840:SF1">
    <property type="entry name" value="BLL5714 PROTEIN"/>
    <property type="match status" value="1"/>
</dbReference>
<feature type="transmembrane region" description="Helical" evidence="1">
    <location>
        <begin position="334"/>
        <end position="352"/>
    </location>
</feature>
<dbReference type="AlphaFoldDB" id="A0A3N9XFG0"/>
<evidence type="ECO:0000256" key="1">
    <source>
        <dbReference type="SAM" id="Phobius"/>
    </source>
</evidence>
<accession>A0A3N9XFG0</accession>
<feature type="transmembrane region" description="Helical" evidence="1">
    <location>
        <begin position="221"/>
        <end position="242"/>
    </location>
</feature>
<feature type="transmembrane region" description="Helical" evidence="1">
    <location>
        <begin position="358"/>
        <end position="375"/>
    </location>
</feature>
<proteinExistence type="predicted"/>
<keyword evidence="3" id="KW-1185">Reference proteome</keyword>
<keyword evidence="1" id="KW-0472">Membrane</keyword>
<dbReference type="InterPro" id="IPR010640">
    <property type="entry name" value="Low_temperature_requirement_A"/>
</dbReference>
<gene>
    <name evidence="2" type="ORF">DLJ58_07130</name>
</gene>
<feature type="transmembrane region" description="Helical" evidence="1">
    <location>
        <begin position="102"/>
        <end position="123"/>
    </location>
</feature>
<dbReference type="PANTHER" id="PTHR36840">
    <property type="entry name" value="BLL5714 PROTEIN"/>
    <property type="match status" value="1"/>
</dbReference>
<sequence>MPAGLTHRTTMFEIFFDLVFVFALTRVITFMAGSPSALTLAQGLLLLLLLLYSWSPYIWVGNLVRPDVGLVRAVTLVAMAAIFVAALVLPDAWQQSPELFDAPLTLALAYVVGRAVQLVILFWASATNPPLRSTLRFFTVPVVLGWVPLIIGALLGGAAQTALWTVAFLLNIGGARIASTFRPWQLRSVDHFSERFGLVLIIALGESLISAGAGPRAMAPVGSALLAALLGLTSTVCLWWLYFDRLASAAREAVSAVPGERRARVAGDAYGLGHSTLIIGAIYVALGIEEVIAQLTEESAHPGRLGWEAAVALYGGAALYLLSRLVFRRLTVGAVYPPQVVAALLPLAMLPIGRSLPPLTALTLLTALLIGVTWFERRLDRRDERPEVAQPDPS</sequence>
<comment type="caution">
    <text evidence="2">The sequence shown here is derived from an EMBL/GenBank/DDBJ whole genome shotgun (WGS) entry which is preliminary data.</text>
</comment>
<feature type="transmembrane region" description="Helical" evidence="1">
    <location>
        <begin position="12"/>
        <end position="32"/>
    </location>
</feature>
<feature type="transmembrane region" description="Helical" evidence="1">
    <location>
        <begin position="70"/>
        <end position="90"/>
    </location>
</feature>
<feature type="transmembrane region" description="Helical" evidence="1">
    <location>
        <begin position="135"/>
        <end position="156"/>
    </location>
</feature>
<feature type="transmembrane region" description="Helical" evidence="1">
    <location>
        <begin position="305"/>
        <end position="322"/>
    </location>
</feature>
<feature type="transmembrane region" description="Helical" evidence="1">
    <location>
        <begin position="38"/>
        <end position="58"/>
    </location>
</feature>
<evidence type="ECO:0000313" key="3">
    <source>
        <dbReference type="Proteomes" id="UP000266889"/>
    </source>
</evidence>
<name>A0A3N9XFG0_9ACTN</name>
<keyword evidence="1" id="KW-0812">Transmembrane</keyword>
<dbReference type="Proteomes" id="UP000266889">
    <property type="component" value="Unassembled WGS sequence"/>
</dbReference>
<feature type="transmembrane region" description="Helical" evidence="1">
    <location>
        <begin position="263"/>
        <end position="285"/>
    </location>
</feature>
<dbReference type="EMBL" id="QGSY01000129">
    <property type="protein sequence ID" value="RQX11866.1"/>
    <property type="molecule type" value="Genomic_DNA"/>
</dbReference>
<reference evidence="2 3" key="1">
    <citation type="submission" date="2018-05" db="EMBL/GenBank/DDBJ databases">
        <title>Micromonospora from Atacama Desert.</title>
        <authorList>
            <person name="Carro L."/>
            <person name="Goodfellow M."/>
            <person name="Klenk H.-P."/>
        </authorList>
    </citation>
    <scope>NUCLEOTIDE SEQUENCE [LARGE SCALE GENOMIC DNA]</scope>
    <source>
        <strain evidence="2 3">LB32</strain>
    </source>
</reference>
<dbReference type="Pfam" id="PF06772">
    <property type="entry name" value="LtrA"/>
    <property type="match status" value="1"/>
</dbReference>
<organism evidence="2 3">
    <name type="scientific">Micromonospora arida</name>
    <dbReference type="NCBI Taxonomy" id="2203715"/>
    <lineage>
        <taxon>Bacteria</taxon>
        <taxon>Bacillati</taxon>
        <taxon>Actinomycetota</taxon>
        <taxon>Actinomycetes</taxon>
        <taxon>Micromonosporales</taxon>
        <taxon>Micromonosporaceae</taxon>
        <taxon>Micromonospora</taxon>
    </lineage>
</organism>